<sequence>MDVYHTLLVAVTQLFLGSYVMLLIDFRKPVRLWRARWLATVTLVVCANLAGLLFLNFWNTYQRIGVLTVTLPYILTTLWCSAYRDFRAVFNLATALFVGSVGAVNSLLAHLFLGDDPYRGPWSLVVRAISFLLMFFLLRRFSFTYRQMLHQLNHRWGILCIIPLATFLAVIYTINRLDVTPAVMVLLYALLAVCACSYYLMYLFFERVQQETDARYESRLASMQLSALQSRMEAVKAAENAVRTERHDLRHRLQAVAQLVARGEQVEALDFLDAAQTRLEEHKVTRWCRPPVLDAVFASCFEQAKSQDIPVEASISLPDELPVDERELAIVVANALDNAIHANLELPVSRRCIRCRAVSTPGVMLEISNPCAGDVTFDSSGLPLARREGHGLGVQSISAFCRKNGAVCRFDLTDGWFRLQLVL</sequence>
<feature type="domain" description="Sensor histidine kinase NatK-like C-terminal" evidence="2">
    <location>
        <begin position="327"/>
        <end position="422"/>
    </location>
</feature>
<protein>
    <submittedName>
        <fullName evidence="3">GHKL domain-containing protein</fullName>
    </submittedName>
</protein>
<dbReference type="EMBL" id="DXBV01000051">
    <property type="protein sequence ID" value="HIZ30706.1"/>
    <property type="molecule type" value="Genomic_DNA"/>
</dbReference>
<feature type="transmembrane region" description="Helical" evidence="1">
    <location>
        <begin position="124"/>
        <end position="143"/>
    </location>
</feature>
<dbReference type="InterPro" id="IPR032834">
    <property type="entry name" value="NatK-like_C"/>
</dbReference>
<evidence type="ECO:0000313" key="4">
    <source>
        <dbReference type="Proteomes" id="UP000824035"/>
    </source>
</evidence>
<accession>A0A9D2E4L9</accession>
<reference evidence="3" key="1">
    <citation type="journal article" date="2021" name="PeerJ">
        <title>Extensive microbial diversity within the chicken gut microbiome revealed by metagenomics and culture.</title>
        <authorList>
            <person name="Gilroy R."/>
            <person name="Ravi A."/>
            <person name="Getino M."/>
            <person name="Pursley I."/>
            <person name="Horton D.L."/>
            <person name="Alikhan N.F."/>
            <person name="Baker D."/>
            <person name="Gharbi K."/>
            <person name="Hall N."/>
            <person name="Watson M."/>
            <person name="Adriaenssens E.M."/>
            <person name="Foster-Nyarko E."/>
            <person name="Jarju S."/>
            <person name="Secka A."/>
            <person name="Antonio M."/>
            <person name="Oren A."/>
            <person name="Chaudhuri R.R."/>
            <person name="La Ragione R."/>
            <person name="Hildebrand F."/>
            <person name="Pallen M.J."/>
        </authorList>
    </citation>
    <scope>NUCLEOTIDE SEQUENCE</scope>
    <source>
        <strain evidence="3">ChiGjej4B4-18154</strain>
    </source>
</reference>
<dbReference type="Gene3D" id="3.30.565.10">
    <property type="entry name" value="Histidine kinase-like ATPase, C-terminal domain"/>
    <property type="match status" value="1"/>
</dbReference>
<evidence type="ECO:0000313" key="3">
    <source>
        <dbReference type="EMBL" id="HIZ30706.1"/>
    </source>
</evidence>
<dbReference type="Pfam" id="PF14501">
    <property type="entry name" value="HATPase_c_5"/>
    <property type="match status" value="1"/>
</dbReference>
<proteinExistence type="predicted"/>
<name>A0A9D2E4L9_9FIRM</name>
<dbReference type="Proteomes" id="UP000824035">
    <property type="component" value="Unassembled WGS sequence"/>
</dbReference>
<feature type="transmembrane region" description="Helical" evidence="1">
    <location>
        <begin position="89"/>
        <end position="112"/>
    </location>
</feature>
<feature type="transmembrane region" description="Helical" evidence="1">
    <location>
        <begin position="6"/>
        <end position="25"/>
    </location>
</feature>
<dbReference type="RefSeq" id="WP_394968517.1">
    <property type="nucleotide sequence ID" value="NZ_CALXHM010000021.1"/>
</dbReference>
<feature type="transmembrane region" description="Helical" evidence="1">
    <location>
        <begin position="64"/>
        <end position="82"/>
    </location>
</feature>
<dbReference type="AlphaFoldDB" id="A0A9D2E4L9"/>
<keyword evidence="1" id="KW-0472">Membrane</keyword>
<feature type="transmembrane region" description="Helical" evidence="1">
    <location>
        <begin position="155"/>
        <end position="174"/>
    </location>
</feature>
<comment type="caution">
    <text evidence="3">The sequence shown here is derived from an EMBL/GenBank/DDBJ whole genome shotgun (WGS) entry which is preliminary data.</text>
</comment>
<gene>
    <name evidence="3" type="ORF">H9813_05675</name>
</gene>
<keyword evidence="1" id="KW-1133">Transmembrane helix</keyword>
<reference evidence="3" key="2">
    <citation type="submission" date="2021-04" db="EMBL/GenBank/DDBJ databases">
        <authorList>
            <person name="Gilroy R."/>
        </authorList>
    </citation>
    <scope>NUCLEOTIDE SEQUENCE</scope>
    <source>
        <strain evidence="3">ChiGjej4B4-18154</strain>
    </source>
</reference>
<evidence type="ECO:0000256" key="1">
    <source>
        <dbReference type="SAM" id="Phobius"/>
    </source>
</evidence>
<dbReference type="CDD" id="cd16935">
    <property type="entry name" value="HATPase_AgrC-ComD-like"/>
    <property type="match status" value="1"/>
</dbReference>
<organism evidence="3 4">
    <name type="scientific">Candidatus Allofournierella merdipullorum</name>
    <dbReference type="NCBI Taxonomy" id="2838595"/>
    <lineage>
        <taxon>Bacteria</taxon>
        <taxon>Bacillati</taxon>
        <taxon>Bacillota</taxon>
        <taxon>Clostridia</taxon>
        <taxon>Eubacteriales</taxon>
        <taxon>Oscillospiraceae</taxon>
        <taxon>Allofournierella</taxon>
    </lineage>
</organism>
<feature type="transmembrane region" description="Helical" evidence="1">
    <location>
        <begin position="37"/>
        <end position="58"/>
    </location>
</feature>
<evidence type="ECO:0000259" key="2">
    <source>
        <dbReference type="Pfam" id="PF14501"/>
    </source>
</evidence>
<feature type="transmembrane region" description="Helical" evidence="1">
    <location>
        <begin position="186"/>
        <end position="205"/>
    </location>
</feature>
<keyword evidence="1" id="KW-0812">Transmembrane</keyword>
<dbReference type="InterPro" id="IPR036890">
    <property type="entry name" value="HATPase_C_sf"/>
</dbReference>